<evidence type="ECO:0000313" key="2">
    <source>
        <dbReference type="Proteomes" id="UP000241848"/>
    </source>
</evidence>
<reference evidence="1 2" key="1">
    <citation type="journal article" date="2014" name="BMC Genomics">
        <title>Comparison of environmental and isolate Sulfobacillus genomes reveals diverse carbon, sulfur, nitrogen, and hydrogen metabolisms.</title>
        <authorList>
            <person name="Justice N.B."/>
            <person name="Norman A."/>
            <person name="Brown C.T."/>
            <person name="Singh A."/>
            <person name="Thomas B.C."/>
            <person name="Banfield J.F."/>
        </authorList>
    </citation>
    <scope>NUCLEOTIDE SEQUENCE [LARGE SCALE GENOMIC DNA]</scope>
    <source>
        <strain evidence="1">AMDSBA3</strain>
    </source>
</reference>
<name>A0A2T2WEK7_9FIRM</name>
<dbReference type="AlphaFoldDB" id="A0A2T2WEK7"/>
<gene>
    <name evidence="1" type="ORF">C7B45_14135</name>
</gene>
<organism evidence="1 2">
    <name type="scientific">Sulfobacillus acidophilus</name>
    <dbReference type="NCBI Taxonomy" id="53633"/>
    <lineage>
        <taxon>Bacteria</taxon>
        <taxon>Bacillati</taxon>
        <taxon>Bacillota</taxon>
        <taxon>Clostridia</taxon>
        <taxon>Eubacteriales</taxon>
        <taxon>Clostridiales Family XVII. Incertae Sedis</taxon>
        <taxon>Sulfobacillus</taxon>
    </lineage>
</organism>
<sequence length="77" mass="8279">MICVICKSGTPEAGKTTVTLERGKTLIVFRRVPAKICPNCGESYLDDGVVAEVYQAADQVAKAGVEVDVREFHHVSA</sequence>
<evidence type="ECO:0008006" key="3">
    <source>
        <dbReference type="Google" id="ProtNLM"/>
    </source>
</evidence>
<dbReference type="InterPro" id="IPR022453">
    <property type="entry name" value="Znf_MqsA-type"/>
</dbReference>
<comment type="caution">
    <text evidence="1">The sequence shown here is derived from an EMBL/GenBank/DDBJ whole genome shotgun (WGS) entry which is preliminary data.</text>
</comment>
<dbReference type="Gene3D" id="3.10.20.860">
    <property type="match status" value="1"/>
</dbReference>
<dbReference type="EMBL" id="PXYV01000055">
    <property type="protein sequence ID" value="PSR20650.1"/>
    <property type="molecule type" value="Genomic_DNA"/>
</dbReference>
<protein>
    <recommendedName>
        <fullName evidence="3">YgiT-type zinc finger domain-containing protein</fullName>
    </recommendedName>
</protein>
<proteinExistence type="predicted"/>
<dbReference type="NCBIfam" id="TIGR03831">
    <property type="entry name" value="YgiT_finger"/>
    <property type="match status" value="1"/>
</dbReference>
<accession>A0A2T2WEK7</accession>
<dbReference type="Proteomes" id="UP000241848">
    <property type="component" value="Unassembled WGS sequence"/>
</dbReference>
<evidence type="ECO:0000313" key="1">
    <source>
        <dbReference type="EMBL" id="PSR20650.1"/>
    </source>
</evidence>
<dbReference type="CDD" id="cd12870">
    <property type="entry name" value="MqsA"/>
    <property type="match status" value="1"/>
</dbReference>